<dbReference type="InParanoid" id="A0A0D0DTU5"/>
<evidence type="ECO:0000313" key="2">
    <source>
        <dbReference type="EMBL" id="KIK92161.1"/>
    </source>
</evidence>
<dbReference type="EMBL" id="KN825308">
    <property type="protein sequence ID" value="KIK92161.1"/>
    <property type="molecule type" value="Genomic_DNA"/>
</dbReference>
<feature type="region of interest" description="Disordered" evidence="1">
    <location>
        <begin position="1"/>
        <end position="20"/>
    </location>
</feature>
<accession>A0A0D0DTU5</accession>
<keyword evidence="3" id="KW-1185">Reference proteome</keyword>
<reference evidence="2 3" key="1">
    <citation type="submission" date="2014-04" db="EMBL/GenBank/DDBJ databases">
        <authorList>
            <consortium name="DOE Joint Genome Institute"/>
            <person name="Kuo A."/>
            <person name="Kohler A."/>
            <person name="Jargeat P."/>
            <person name="Nagy L.G."/>
            <person name="Floudas D."/>
            <person name="Copeland A."/>
            <person name="Barry K.W."/>
            <person name="Cichocki N."/>
            <person name="Veneault-Fourrey C."/>
            <person name="LaButti K."/>
            <person name="Lindquist E.A."/>
            <person name="Lipzen A."/>
            <person name="Lundell T."/>
            <person name="Morin E."/>
            <person name="Murat C."/>
            <person name="Sun H."/>
            <person name="Tunlid A."/>
            <person name="Henrissat B."/>
            <person name="Grigoriev I.V."/>
            <person name="Hibbett D.S."/>
            <person name="Martin F."/>
            <person name="Nordberg H.P."/>
            <person name="Cantor M.N."/>
            <person name="Hua S.X."/>
        </authorList>
    </citation>
    <scope>NUCLEOTIDE SEQUENCE [LARGE SCALE GENOMIC DNA]</scope>
    <source>
        <strain evidence="2 3">Ve08.2h10</strain>
    </source>
</reference>
<dbReference type="STRING" id="930991.A0A0D0DTU5"/>
<evidence type="ECO:0000313" key="3">
    <source>
        <dbReference type="Proteomes" id="UP000054538"/>
    </source>
</evidence>
<organism evidence="2 3">
    <name type="scientific">Paxillus rubicundulus Ve08.2h10</name>
    <dbReference type="NCBI Taxonomy" id="930991"/>
    <lineage>
        <taxon>Eukaryota</taxon>
        <taxon>Fungi</taxon>
        <taxon>Dikarya</taxon>
        <taxon>Basidiomycota</taxon>
        <taxon>Agaricomycotina</taxon>
        <taxon>Agaricomycetes</taxon>
        <taxon>Agaricomycetidae</taxon>
        <taxon>Boletales</taxon>
        <taxon>Paxilineae</taxon>
        <taxon>Paxillaceae</taxon>
        <taxon>Paxillus</taxon>
    </lineage>
</organism>
<dbReference type="OrthoDB" id="1077582at2759"/>
<dbReference type="AlphaFoldDB" id="A0A0D0DTU5"/>
<gene>
    <name evidence="2" type="ORF">PAXRUDRAFT_830224</name>
</gene>
<dbReference type="Proteomes" id="UP000054538">
    <property type="component" value="Unassembled WGS sequence"/>
</dbReference>
<protein>
    <submittedName>
        <fullName evidence="2">Uncharacterized protein</fullName>
    </submittedName>
</protein>
<proteinExistence type="predicted"/>
<dbReference type="HOGENOM" id="CLU_2015993_0_0_1"/>
<evidence type="ECO:0000256" key="1">
    <source>
        <dbReference type="SAM" id="MobiDB-lite"/>
    </source>
</evidence>
<reference evidence="3" key="2">
    <citation type="submission" date="2015-01" db="EMBL/GenBank/DDBJ databases">
        <title>Evolutionary Origins and Diversification of the Mycorrhizal Mutualists.</title>
        <authorList>
            <consortium name="DOE Joint Genome Institute"/>
            <consortium name="Mycorrhizal Genomics Consortium"/>
            <person name="Kohler A."/>
            <person name="Kuo A."/>
            <person name="Nagy L.G."/>
            <person name="Floudas D."/>
            <person name="Copeland A."/>
            <person name="Barry K.W."/>
            <person name="Cichocki N."/>
            <person name="Veneault-Fourrey C."/>
            <person name="LaButti K."/>
            <person name="Lindquist E.A."/>
            <person name="Lipzen A."/>
            <person name="Lundell T."/>
            <person name="Morin E."/>
            <person name="Murat C."/>
            <person name="Riley R."/>
            <person name="Ohm R."/>
            <person name="Sun H."/>
            <person name="Tunlid A."/>
            <person name="Henrissat B."/>
            <person name="Grigoriev I.V."/>
            <person name="Hibbett D.S."/>
            <person name="Martin F."/>
        </authorList>
    </citation>
    <scope>NUCLEOTIDE SEQUENCE [LARGE SCALE GENOMIC DNA]</scope>
    <source>
        <strain evidence="3">Ve08.2h10</strain>
    </source>
</reference>
<sequence length="123" mass="13320">MFAIATRMDSAKRTSQTTHPCRAGATPSIIVDAFDLAGVDLRGIGWDWSNSLYVPRETRPFTHTRFVGYAILSAGLHASICGVLYKLSNLSRLTHPVLPSGVLSLTRRSHSSSDSSAQAYSLP</sequence>
<name>A0A0D0DTU5_9AGAM</name>